<evidence type="ECO:0000313" key="2">
    <source>
        <dbReference type="Proteomes" id="UP000193100"/>
    </source>
</evidence>
<dbReference type="PANTHER" id="PTHR36154">
    <property type="entry name" value="DNA-BINDING TRANSCRIPTIONAL ACTIVATOR ALPA"/>
    <property type="match status" value="1"/>
</dbReference>
<dbReference type="InterPro" id="IPR052931">
    <property type="entry name" value="Prophage_regulatory_activator"/>
</dbReference>
<dbReference type="Gene3D" id="1.10.238.160">
    <property type="match status" value="2"/>
</dbReference>
<protein>
    <submittedName>
        <fullName evidence="1">Prophage CP4-57 regulatory protein (AlpA)</fullName>
    </submittedName>
</protein>
<dbReference type="AlphaFoldDB" id="A0A1W6KBU8"/>
<dbReference type="PANTHER" id="PTHR36154:SF1">
    <property type="entry name" value="DNA-BINDING TRANSCRIPTIONAL ACTIVATOR ALPA"/>
    <property type="match status" value="1"/>
</dbReference>
<reference evidence="1 2" key="1">
    <citation type="submission" date="2017-04" db="EMBL/GenBank/DDBJ databases">
        <title>Genome Sequence of Marinobacter salarius strain SMR5 Isolated from a culture of the Diatom Skeletonema marinoi.</title>
        <authorList>
            <person name="Topel M."/>
            <person name="Pinder M.I.M."/>
            <person name="Johansson O.N."/>
            <person name="Kourtchenko O."/>
            <person name="Godhe A."/>
            <person name="Clarke A.K."/>
        </authorList>
    </citation>
    <scope>NUCLEOTIDE SEQUENCE [LARGE SCALE GENOMIC DNA]</scope>
    <source>
        <strain evidence="1 2">SMR5</strain>
    </source>
</reference>
<dbReference type="Proteomes" id="UP000193100">
    <property type="component" value="Chromosome"/>
</dbReference>
<dbReference type="RefSeq" id="WP_319830335.1">
    <property type="nucleotide sequence ID" value="NZ_CP020931.1"/>
</dbReference>
<proteinExistence type="predicted"/>
<dbReference type="EMBL" id="CP020931">
    <property type="protein sequence ID" value="ARM84762.1"/>
    <property type="molecule type" value="Genomic_DNA"/>
</dbReference>
<organism evidence="1 2">
    <name type="scientific">Marinobacter salarius</name>
    <dbReference type="NCBI Taxonomy" id="1420917"/>
    <lineage>
        <taxon>Bacteria</taxon>
        <taxon>Pseudomonadati</taxon>
        <taxon>Pseudomonadota</taxon>
        <taxon>Gammaproteobacteria</taxon>
        <taxon>Pseudomonadales</taxon>
        <taxon>Marinobacteraceae</taxon>
        <taxon>Marinobacter</taxon>
    </lineage>
</organism>
<dbReference type="GeneID" id="85935043"/>
<gene>
    <name evidence="1" type="ORF">MARSALSMR5_02711</name>
</gene>
<dbReference type="Pfam" id="PF05930">
    <property type="entry name" value="Phage_AlpA"/>
    <property type="match status" value="2"/>
</dbReference>
<sequence>MQIIRLRDAIQKTGLGRSSLYKFSSLGQFPSAITLGGKSVGWKATAINQWIAQRIRDRDQVPARSNHVTSWAVAIPADGKCETDLRVLRIKHVVALTGLARSTVYKYIDEKDFPRPVPLAGSSVGWIQAEVKYWLAQCFVSAPEDQATESPETQPEAA</sequence>
<dbReference type="InterPro" id="IPR010260">
    <property type="entry name" value="AlpA"/>
</dbReference>
<evidence type="ECO:0000313" key="1">
    <source>
        <dbReference type="EMBL" id="ARM84762.1"/>
    </source>
</evidence>
<accession>A0A1W6KBU8</accession>
<name>A0A1W6KBU8_9GAMM</name>